<protein>
    <recommendedName>
        <fullName evidence="3">YggT family protein</fullName>
    </recommendedName>
</protein>
<dbReference type="InterPro" id="IPR003425">
    <property type="entry name" value="CCB3/YggT"/>
</dbReference>
<evidence type="ECO:0008006" key="3">
    <source>
        <dbReference type="Google" id="ProtNLM"/>
    </source>
</evidence>
<proteinExistence type="predicted"/>
<sequence>MDYVTEPFLHPIRRLVPPEKMGGLDLSPLILIFIIQAIERFVY</sequence>
<dbReference type="Pfam" id="PF02325">
    <property type="entry name" value="CCB3_YggT"/>
    <property type="match status" value="1"/>
</dbReference>
<evidence type="ECO:0000313" key="2">
    <source>
        <dbReference type="Proteomes" id="UP000009374"/>
    </source>
</evidence>
<keyword evidence="2" id="KW-1185">Reference proteome</keyword>
<name>C6HX69_9BACT</name>
<dbReference type="EMBL" id="GG693873">
    <property type="protein sequence ID" value="EES52779.1"/>
    <property type="molecule type" value="Genomic_DNA"/>
</dbReference>
<dbReference type="GO" id="GO:0016020">
    <property type="term" value="C:membrane"/>
    <property type="evidence" value="ECO:0007669"/>
    <property type="project" value="InterPro"/>
</dbReference>
<evidence type="ECO:0000313" key="1">
    <source>
        <dbReference type="EMBL" id="EES52779.1"/>
    </source>
</evidence>
<organism evidence="1 2">
    <name type="scientific">Leptospirillum ferrodiazotrophum</name>
    <dbReference type="NCBI Taxonomy" id="412449"/>
    <lineage>
        <taxon>Bacteria</taxon>
        <taxon>Pseudomonadati</taxon>
        <taxon>Nitrospirota</taxon>
        <taxon>Nitrospiria</taxon>
        <taxon>Nitrospirales</taxon>
        <taxon>Nitrospiraceae</taxon>
        <taxon>Leptospirillum</taxon>
    </lineage>
</organism>
<gene>
    <name evidence="1" type="ORF">UBAL3_92050151</name>
</gene>
<reference evidence="1 2" key="1">
    <citation type="journal article" date="2009" name="Appl. Environ. Microbiol.">
        <title>Community genomic and proteomic analyses of chemoautotrophic iron-oxidizing "Leptospirillum rubarum" (Group II) and "Leptospirillum ferrodiazotrophum" (Group III) bacteria in acid mine drainage biofilms.</title>
        <authorList>
            <person name="Goltsman D.S."/>
            <person name="Denef V.J."/>
            <person name="Singer S.W."/>
            <person name="VerBerkmoes N.C."/>
            <person name="Lefsrud M."/>
            <person name="Mueller R.S."/>
            <person name="Dick G.J."/>
            <person name="Sun C.L."/>
            <person name="Wheeler K.E."/>
            <person name="Zemla A."/>
            <person name="Baker B.J."/>
            <person name="Hauser L."/>
            <person name="Land M."/>
            <person name="Shah M.B."/>
            <person name="Thelen M.P."/>
            <person name="Hettich R.L."/>
            <person name="Banfield J.F."/>
        </authorList>
    </citation>
    <scope>NUCLEOTIDE SEQUENCE [LARGE SCALE GENOMIC DNA]</scope>
</reference>
<dbReference type="Proteomes" id="UP000009374">
    <property type="component" value="Unassembled WGS sequence"/>
</dbReference>
<dbReference type="AlphaFoldDB" id="C6HX69"/>
<accession>C6HX69</accession>